<dbReference type="OrthoDB" id="3669864at2"/>
<dbReference type="STRING" id="323848.Nmul_A0114"/>
<dbReference type="Gene3D" id="3.40.390.10">
    <property type="entry name" value="Collagenase (Catalytic Domain)"/>
    <property type="match status" value="1"/>
</dbReference>
<dbReference type="PANTHER" id="PTHR10127:SF850">
    <property type="entry name" value="METALLOENDOPEPTIDASE"/>
    <property type="match status" value="1"/>
</dbReference>
<reference evidence="2" key="2">
    <citation type="submission" date="2005-08" db="EMBL/GenBank/DDBJ databases">
        <title>Complete sequence of Chromosome 1 of Nitrosospira multiformis ATCC 25196.</title>
        <authorList>
            <consortium name="US DOE Joint Genome Institute"/>
            <person name="Copeland A."/>
            <person name="Lucas S."/>
            <person name="Lapidus A."/>
            <person name="Barry K."/>
            <person name="Detter J.C."/>
            <person name="Glavina T."/>
            <person name="Hammon N."/>
            <person name="Israni S."/>
            <person name="Pitluck S."/>
            <person name="Chain P."/>
            <person name="Malfatti S."/>
            <person name="Shin M."/>
            <person name="Vergez L."/>
            <person name="Schmutz J."/>
            <person name="Larimer F."/>
            <person name="Land M."/>
            <person name="Hauser L."/>
            <person name="Kyrpides N."/>
            <person name="Lykidis A."/>
            <person name="Richardson P."/>
        </authorList>
    </citation>
    <scope>NUCLEOTIDE SEQUENCE</scope>
    <source>
        <strain evidence="2">ATCC 25196</strain>
    </source>
</reference>
<name>Q2YCU8_NITMU</name>
<dbReference type="EMBL" id="FNVK01000032">
    <property type="protein sequence ID" value="SEG12024.1"/>
    <property type="molecule type" value="Genomic_DNA"/>
</dbReference>
<dbReference type="Proteomes" id="UP000236751">
    <property type="component" value="Unassembled WGS sequence"/>
</dbReference>
<accession>Q2YCU8</accession>
<dbReference type="RefSeq" id="WP_011379478.1">
    <property type="nucleotide sequence ID" value="NC_007614.1"/>
</dbReference>
<dbReference type="GO" id="GO:0004222">
    <property type="term" value="F:metalloendopeptidase activity"/>
    <property type="evidence" value="ECO:0007669"/>
    <property type="project" value="TreeGrafter"/>
</dbReference>
<dbReference type="HOGENOM" id="CLU_719299_0_0_4"/>
<dbReference type="SUPFAM" id="SSF55486">
    <property type="entry name" value="Metalloproteases ('zincins'), catalytic domain"/>
    <property type="match status" value="1"/>
</dbReference>
<dbReference type="eggNOG" id="COG0666">
    <property type="taxonomic scope" value="Bacteria"/>
</dbReference>
<evidence type="ECO:0000313" key="4">
    <source>
        <dbReference type="Proteomes" id="UP000002718"/>
    </source>
</evidence>
<evidence type="ECO:0000313" key="3">
    <source>
        <dbReference type="EMBL" id="SEG12024.1"/>
    </source>
</evidence>
<dbReference type="AlphaFoldDB" id="Q2YCU8"/>
<reference evidence="3 5" key="4">
    <citation type="submission" date="2016-10" db="EMBL/GenBank/DDBJ databases">
        <authorList>
            <person name="de Groot N.N."/>
        </authorList>
    </citation>
    <scope>NUCLEOTIDE SEQUENCE [LARGE SCALE GENOMIC DNA]</scope>
    <source>
        <strain evidence="3 5">Nl13</strain>
    </source>
</reference>
<dbReference type="KEGG" id="nmu:Nmul_A0114"/>
<keyword evidence="4" id="KW-1185">Reference proteome</keyword>
<dbReference type="Proteomes" id="UP000002718">
    <property type="component" value="Chromosome"/>
</dbReference>
<sequence>MLNIFNFADCRSAIIRCNLVLIVFGLTNVAVAHDLPGLKSENLSNISDSTGLRNSTPAPDQISSDKDENSQLRNSERATLIAMKDQSHAIVIASALAREAGSQNIYGLTEADKKKVEAVILRAKTWDPGTIVKICFYEEGKTARPAIVEFAKTWTNHGNVKFDFGVAPAYRTCSPNESSNIRITFRTKGYWSLIGTDSMYRVSAPSMGLQDFDSRDPKDPEFATTVLHEFGHALGFHHEHQTPAADCEAQMDTGKIKQIYRWDDSEIKENFHRIEVSSLTGMKNGFKVGDSPDGKVAYTVYDPNSIMHYALPYIIFKQPLPKTGSCYIPPNRTLSKIDIAGMKEAYPNTDQASLTEQNRKIIKELMVDQRLTTIQRAAFSVLQK</sequence>
<dbReference type="InterPro" id="IPR024079">
    <property type="entry name" value="MetalloPept_cat_dom_sf"/>
</dbReference>
<reference evidence="2 4" key="3">
    <citation type="journal article" date="2008" name="Appl. Environ. Microbiol.">
        <title>Complete genome sequence of Nitrosospira multiformis, an ammonia-oxidizing bacterium from the soil environment.</title>
        <authorList>
            <person name="Norton J.M."/>
            <person name="Klotz M.G."/>
            <person name="Stein L.Y."/>
            <person name="Arp D.J."/>
            <person name="Bottomley P.J."/>
            <person name="Chain P.S."/>
            <person name="Hauser L.J."/>
            <person name="Land M.L."/>
            <person name="Larimer F.W."/>
            <person name="Shin M.W."/>
            <person name="Starkenburg S.R."/>
        </authorList>
    </citation>
    <scope>NUCLEOTIDE SEQUENCE [LARGE SCALE GENOMIC DNA]</scope>
    <source>
        <strain evidence="2">ATCC 25196</strain>
        <strain evidence="4">ATCC 25196 / NCIMB 11849 / C 71</strain>
    </source>
</reference>
<protein>
    <submittedName>
        <fullName evidence="3">Astacin (Peptidase family M12A)</fullName>
    </submittedName>
</protein>
<dbReference type="EMBL" id="CP000103">
    <property type="protein sequence ID" value="ABB73423.1"/>
    <property type="molecule type" value="Genomic_DNA"/>
</dbReference>
<feature type="compositionally biased region" description="Basic and acidic residues" evidence="1">
    <location>
        <begin position="63"/>
        <end position="73"/>
    </location>
</feature>
<evidence type="ECO:0000313" key="2">
    <source>
        <dbReference type="EMBL" id="ABB73423.1"/>
    </source>
</evidence>
<feature type="compositionally biased region" description="Polar residues" evidence="1">
    <location>
        <begin position="48"/>
        <end position="62"/>
    </location>
</feature>
<dbReference type="CDD" id="cd04327">
    <property type="entry name" value="ZnMc_MMP_like_3"/>
    <property type="match status" value="1"/>
</dbReference>
<gene>
    <name evidence="2" type="ordered locus">Nmul_A0114</name>
    <name evidence="3" type="ORF">SAMN05216403_13223</name>
</gene>
<reference evidence="4" key="1">
    <citation type="submission" date="2005-08" db="EMBL/GenBank/DDBJ databases">
        <title>Complete sequence of chromosome 1 of Nitrosospira multiformis ATCC 25196.</title>
        <authorList>
            <person name="Copeland A."/>
            <person name="Lucas S."/>
            <person name="Lapidus A."/>
            <person name="Barry K."/>
            <person name="Detter J.C."/>
            <person name="Glavina T."/>
            <person name="Hammon N."/>
            <person name="Israni S."/>
            <person name="Pitluck S."/>
            <person name="Chain P."/>
            <person name="Malfatti S."/>
            <person name="Shin M."/>
            <person name="Vergez L."/>
            <person name="Schmutz J."/>
            <person name="Larimer F."/>
            <person name="Land M."/>
            <person name="Hauser L."/>
            <person name="Kyrpides N."/>
            <person name="Lykidis A."/>
            <person name="Richardson P."/>
        </authorList>
    </citation>
    <scope>NUCLEOTIDE SEQUENCE [LARGE SCALE GENOMIC DNA]</scope>
    <source>
        <strain evidence="4">ATCC 25196 / NCIMB 11849 / C 71</strain>
    </source>
</reference>
<evidence type="ECO:0000256" key="1">
    <source>
        <dbReference type="SAM" id="MobiDB-lite"/>
    </source>
</evidence>
<evidence type="ECO:0000313" key="5">
    <source>
        <dbReference type="Proteomes" id="UP000236751"/>
    </source>
</evidence>
<proteinExistence type="predicted"/>
<dbReference type="PANTHER" id="PTHR10127">
    <property type="entry name" value="DISCOIDIN, CUB, EGF, LAMININ , AND ZINC METALLOPROTEASE DOMAIN CONTAINING"/>
    <property type="match status" value="1"/>
</dbReference>
<organism evidence="2 4">
    <name type="scientific">Nitrosospira multiformis (strain ATCC 25196 / NCIMB 11849 / C 71)</name>
    <dbReference type="NCBI Taxonomy" id="323848"/>
    <lineage>
        <taxon>Bacteria</taxon>
        <taxon>Pseudomonadati</taxon>
        <taxon>Pseudomonadota</taxon>
        <taxon>Betaproteobacteria</taxon>
        <taxon>Nitrosomonadales</taxon>
        <taxon>Nitrosomonadaceae</taxon>
        <taxon>Nitrosospira</taxon>
    </lineage>
</organism>
<feature type="region of interest" description="Disordered" evidence="1">
    <location>
        <begin position="48"/>
        <end position="73"/>
    </location>
</feature>